<organism evidence="1 2">
    <name type="scientific">Mucispirillum schaedleri ASF457</name>
    <dbReference type="NCBI Taxonomy" id="1379858"/>
    <lineage>
        <taxon>Bacteria</taxon>
        <taxon>Pseudomonadati</taxon>
        <taxon>Deferribacterota</taxon>
        <taxon>Deferribacteres</taxon>
        <taxon>Deferribacterales</taxon>
        <taxon>Mucispirillaceae</taxon>
        <taxon>Mucispirillum</taxon>
    </lineage>
</organism>
<keyword evidence="2" id="KW-1185">Reference proteome</keyword>
<dbReference type="eggNOG" id="COG1452">
    <property type="taxonomic scope" value="Bacteria"/>
</dbReference>
<evidence type="ECO:0000313" key="2">
    <source>
        <dbReference type="Proteomes" id="UP000017429"/>
    </source>
</evidence>
<dbReference type="GO" id="GO:0009279">
    <property type="term" value="C:cell outer membrane"/>
    <property type="evidence" value="ECO:0007669"/>
    <property type="project" value="TreeGrafter"/>
</dbReference>
<reference evidence="1" key="1">
    <citation type="journal article" date="2014" name="Genome Announc.">
        <title>Draft genome sequences of the altered schaedler flora, a defined bacterial community from gnotobiotic mice.</title>
        <authorList>
            <person name="Wannemuehler M.J."/>
            <person name="Overstreet A.M."/>
            <person name="Ward D.V."/>
            <person name="Phillips G.J."/>
        </authorList>
    </citation>
    <scope>NUCLEOTIDE SEQUENCE</scope>
    <source>
        <strain evidence="1">ASF457</strain>
    </source>
</reference>
<accession>V2Q9E0</accession>
<name>V2Q9E0_9BACT</name>
<dbReference type="PANTHER" id="PTHR30189:SF1">
    <property type="entry name" value="LPS-ASSEMBLY PROTEIN LPTD"/>
    <property type="match status" value="1"/>
</dbReference>
<dbReference type="EMBL" id="CP097562">
    <property type="protein sequence ID" value="USF23258.1"/>
    <property type="molecule type" value="Genomic_DNA"/>
</dbReference>
<dbReference type="OrthoDB" id="9760225at2"/>
<gene>
    <name evidence="1" type="primary">lptD</name>
    <name evidence="1" type="ORF">N508_000314</name>
</gene>
<dbReference type="Gene3D" id="2.60.450.10">
    <property type="entry name" value="Lipopolysaccharide (LPS) transport protein A like domain"/>
    <property type="match status" value="1"/>
</dbReference>
<protein>
    <submittedName>
        <fullName evidence="1">LPS-assembly protein LptD</fullName>
    </submittedName>
</protein>
<reference evidence="1" key="3">
    <citation type="submission" date="2022-06" db="EMBL/GenBank/DDBJ databases">
        <title>Resources to Facilitate Use of the Altered Schaedler Flora (ASF) Mouse Model to Study Microbiome Function.</title>
        <authorList>
            <person name="Proctor A."/>
            <person name="Parvinroo S."/>
            <person name="Richie T."/>
            <person name="Jia X."/>
            <person name="Lee S.T.M."/>
            <person name="Karp P.D."/>
            <person name="Paley S."/>
            <person name="Kostic A.D."/>
            <person name="Pierre J.F."/>
            <person name="Wannemuehler M.J."/>
            <person name="Phillips G.J."/>
        </authorList>
    </citation>
    <scope>NUCLEOTIDE SEQUENCE</scope>
    <source>
        <strain evidence="1">ASF457</strain>
    </source>
</reference>
<evidence type="ECO:0000313" key="1">
    <source>
        <dbReference type="EMBL" id="USF23258.1"/>
    </source>
</evidence>
<dbReference type="Proteomes" id="UP000017429">
    <property type="component" value="Chromosome"/>
</dbReference>
<dbReference type="GO" id="GO:1990351">
    <property type="term" value="C:transporter complex"/>
    <property type="evidence" value="ECO:0007669"/>
    <property type="project" value="TreeGrafter"/>
</dbReference>
<sequence length="745" mass="85771">MAAEMKYKILLFFISIFFYHINAFAQINNTDISYILEADQVTQVGENMYEAVGNVVLKAKGLTITAEKVMYNSATTEVQADGNVKIESPEQKLEAGKIVYNLNAETGTAEDIQGFLAPFNYLCAKNMNKTGPTTFTVTDAKISACSGSVPEWSLSMYEGKLNIDGYMQLNHATVNIYDSPFIYVPKFFYPVSSNKKTGFLMPNIGYDETMGAIGNFQYFIAPDINYDFTIGLGLYSERGVQEQFEARYAHSEESKFYFAAEHIKDFGSEADMQSRWRATFKNQYIPVNNLYINLNGDYVSDYLYIRDYDDYSISMFNKKNYQNMFFGELKLKYVNDYIDTQIFYRRDMLYRDTTTGYTQNQLVRMPSIRVNKIVKEIPYVFLEYDLSYDRLVSKNTQYYYTSLNKPKDETEWAMNRFGAYGRLYVPIDAKFLTITPSAYIGYIRWQDSSLPFNFNDYYSPDFGGIYTLNDSTAEKYWGGADLTLTVKEIYKDYGIFRHSIQNNITLSYSPKLKHPTVNTITNYPNLLFNDVTSYQSSISYEFITSLIGKGWNVEFKAEQGYDFMAEKNNVLPLKLKLKASVLGYLTNSTELNYKHTGEFEENEPKIQYFSNTTTLRFFKYFFVTGSYTYNGAVYKNITSNTYNTTAQISSGINIWRIVLQGYYNWSGYNTDMSFNGLIPKSYGGSVLYNAECWSLGLNAEITNSIVNSIDGRYNKNDIKFFLLFSLRGLGDSNIQVFSINQEEPI</sequence>
<dbReference type="KEGG" id="msch:N508_000314"/>
<dbReference type="AlphaFoldDB" id="V2Q9E0"/>
<reference evidence="1" key="2">
    <citation type="submission" date="2022-05" db="EMBL/GenBank/DDBJ databases">
        <authorList>
            <person name="Proctor A.L."/>
            <person name="Phillips G.J."/>
            <person name="Wannemuehler M.J."/>
        </authorList>
    </citation>
    <scope>NUCLEOTIDE SEQUENCE</scope>
    <source>
        <strain evidence="1">ASF457</strain>
    </source>
</reference>
<dbReference type="InterPro" id="IPR050218">
    <property type="entry name" value="LptD"/>
</dbReference>
<proteinExistence type="predicted"/>
<dbReference type="PANTHER" id="PTHR30189">
    <property type="entry name" value="LPS-ASSEMBLY PROTEIN"/>
    <property type="match status" value="1"/>
</dbReference>